<dbReference type="Pfam" id="PF00003">
    <property type="entry name" value="7tm_3"/>
    <property type="match status" value="1"/>
</dbReference>
<evidence type="ECO:0000313" key="10">
    <source>
        <dbReference type="Proteomes" id="UP001497623"/>
    </source>
</evidence>
<dbReference type="PROSITE" id="PS50259">
    <property type="entry name" value="G_PROTEIN_RECEP_F3_4"/>
    <property type="match status" value="1"/>
</dbReference>
<sequence>MKMSLQLQSFFGNLSTDPFHGLGTPLSSLTTEHTTLGPGPSLSTMSPSGNMSDSGGGVEGGGVSMSYLREEPWVVPLLAAASTNAAAIIAFEVYVVVRAFHGTPSRRHLFLGQCLLMGLLLCSLSGLPIALVPTQLTCAITRLLVGVSCALVFATLLVKCVFLISLNSGVYLPAHYQGLLLFFIVLVQTSVSVQWLASSPAGVTVLRDPSSGMLATTCVASYREFLLSLVYIIILIFTVAALSIKCRGIRENYREASYIGASVGLVLPLWLSWTLAGLILPQNAQPACLGFGVVATATIIFIVMFIPKGRQLAAVGKDGLYREDRDDHMSTLSGARYSPSFFIFKPTKPSKDIIRPANIVSSIYKSHVPDMFGYGVLPPQPLPPPPPPAPHYWPGLHYYQHYYPGFGRSMDEGVYTSIDRPHQPDFGISNNPNFYLFRSHPHGHPGMMY</sequence>
<protein>
    <recommendedName>
        <fullName evidence="8">G-protein coupled receptors family 3 profile domain-containing protein</fullName>
    </recommendedName>
</protein>
<dbReference type="CDD" id="cd13953">
    <property type="entry name" value="7tm_classC_mGluR-like"/>
    <property type="match status" value="1"/>
</dbReference>
<organism evidence="9 10">
    <name type="scientific">Meganyctiphanes norvegica</name>
    <name type="common">Northern krill</name>
    <name type="synonym">Thysanopoda norvegica</name>
    <dbReference type="NCBI Taxonomy" id="48144"/>
    <lineage>
        <taxon>Eukaryota</taxon>
        <taxon>Metazoa</taxon>
        <taxon>Ecdysozoa</taxon>
        <taxon>Arthropoda</taxon>
        <taxon>Crustacea</taxon>
        <taxon>Multicrustacea</taxon>
        <taxon>Malacostraca</taxon>
        <taxon>Eumalacostraca</taxon>
        <taxon>Eucarida</taxon>
        <taxon>Euphausiacea</taxon>
        <taxon>Euphausiidae</taxon>
        <taxon>Meganyctiphanes</taxon>
    </lineage>
</organism>
<name>A0AAV2Q312_MEGNR</name>
<feature type="domain" description="G-protein coupled receptors family 3 profile" evidence="8">
    <location>
        <begin position="111"/>
        <end position="308"/>
    </location>
</feature>
<proteinExistence type="predicted"/>
<evidence type="ECO:0000256" key="4">
    <source>
        <dbReference type="ARBA" id="ARBA00023136"/>
    </source>
</evidence>
<comment type="subcellular location">
    <subcellularLocation>
        <location evidence="1">Membrane</location>
        <topology evidence="1">Multi-pass membrane protein</topology>
    </subcellularLocation>
</comment>
<dbReference type="GO" id="GO:0016020">
    <property type="term" value="C:membrane"/>
    <property type="evidence" value="ECO:0007669"/>
    <property type="project" value="UniProtKB-SubCell"/>
</dbReference>
<feature type="transmembrane region" description="Helical" evidence="7">
    <location>
        <begin position="256"/>
        <end position="278"/>
    </location>
</feature>
<dbReference type="GO" id="GO:0004930">
    <property type="term" value="F:G protein-coupled receptor activity"/>
    <property type="evidence" value="ECO:0007669"/>
    <property type="project" value="InterPro"/>
</dbReference>
<keyword evidence="5" id="KW-0325">Glycoprotein</keyword>
<keyword evidence="2 7" id="KW-0812">Transmembrane</keyword>
<keyword evidence="3 7" id="KW-1133">Transmembrane helix</keyword>
<dbReference type="InterPro" id="IPR050726">
    <property type="entry name" value="mGluR"/>
</dbReference>
<dbReference type="EMBL" id="CAXKWB010003589">
    <property type="protein sequence ID" value="CAL4069545.1"/>
    <property type="molecule type" value="Genomic_DNA"/>
</dbReference>
<feature type="transmembrane region" description="Helical" evidence="7">
    <location>
        <begin position="109"/>
        <end position="131"/>
    </location>
</feature>
<feature type="region of interest" description="Disordered" evidence="6">
    <location>
        <begin position="30"/>
        <end position="56"/>
    </location>
</feature>
<reference evidence="9 10" key="1">
    <citation type="submission" date="2024-05" db="EMBL/GenBank/DDBJ databases">
        <authorList>
            <person name="Wallberg A."/>
        </authorList>
    </citation>
    <scope>NUCLEOTIDE SEQUENCE [LARGE SCALE GENOMIC DNA]</scope>
</reference>
<feature type="transmembrane region" description="Helical" evidence="7">
    <location>
        <begin position="225"/>
        <end position="244"/>
    </location>
</feature>
<dbReference type="InterPro" id="IPR017978">
    <property type="entry name" value="GPCR_3_C"/>
</dbReference>
<gene>
    <name evidence="9" type="ORF">MNOR_LOCUS7941</name>
</gene>
<feature type="transmembrane region" description="Helical" evidence="7">
    <location>
        <begin position="143"/>
        <end position="166"/>
    </location>
</feature>
<evidence type="ECO:0000256" key="6">
    <source>
        <dbReference type="SAM" id="MobiDB-lite"/>
    </source>
</evidence>
<feature type="transmembrane region" description="Helical" evidence="7">
    <location>
        <begin position="178"/>
        <end position="197"/>
    </location>
</feature>
<accession>A0AAV2Q312</accession>
<comment type="caution">
    <text evidence="9">The sequence shown here is derived from an EMBL/GenBank/DDBJ whole genome shotgun (WGS) entry which is preliminary data.</text>
</comment>
<keyword evidence="10" id="KW-1185">Reference proteome</keyword>
<evidence type="ECO:0000256" key="5">
    <source>
        <dbReference type="ARBA" id="ARBA00023180"/>
    </source>
</evidence>
<evidence type="ECO:0000259" key="8">
    <source>
        <dbReference type="PROSITE" id="PS50259"/>
    </source>
</evidence>
<evidence type="ECO:0000256" key="1">
    <source>
        <dbReference type="ARBA" id="ARBA00004141"/>
    </source>
</evidence>
<evidence type="ECO:0000256" key="2">
    <source>
        <dbReference type="ARBA" id="ARBA00022692"/>
    </source>
</evidence>
<feature type="transmembrane region" description="Helical" evidence="7">
    <location>
        <begin position="284"/>
        <end position="306"/>
    </location>
</feature>
<feature type="transmembrane region" description="Helical" evidence="7">
    <location>
        <begin position="73"/>
        <end position="97"/>
    </location>
</feature>
<dbReference type="Proteomes" id="UP001497623">
    <property type="component" value="Unassembled WGS sequence"/>
</dbReference>
<dbReference type="PANTHER" id="PTHR24060">
    <property type="entry name" value="METABOTROPIC GLUTAMATE RECEPTOR"/>
    <property type="match status" value="1"/>
</dbReference>
<evidence type="ECO:0000313" key="9">
    <source>
        <dbReference type="EMBL" id="CAL4069545.1"/>
    </source>
</evidence>
<dbReference type="AlphaFoldDB" id="A0AAV2Q312"/>
<evidence type="ECO:0000256" key="3">
    <source>
        <dbReference type="ARBA" id="ARBA00022989"/>
    </source>
</evidence>
<evidence type="ECO:0000256" key="7">
    <source>
        <dbReference type="SAM" id="Phobius"/>
    </source>
</evidence>
<keyword evidence="4 7" id="KW-0472">Membrane</keyword>